<dbReference type="Gene3D" id="3.60.21.10">
    <property type="match status" value="1"/>
</dbReference>
<dbReference type="PANTHER" id="PTHR31302">
    <property type="entry name" value="TRANSMEMBRANE PROTEIN WITH METALLOPHOSPHOESTERASE DOMAIN-RELATED"/>
    <property type="match status" value="1"/>
</dbReference>
<dbReference type="PANTHER" id="PTHR31302:SF31">
    <property type="entry name" value="PHOSPHODIESTERASE YAEI"/>
    <property type="match status" value="1"/>
</dbReference>
<protein>
    <submittedName>
        <fullName evidence="4">Putative metallophosphoesterase YkuE</fullName>
    </submittedName>
</protein>
<dbReference type="STRING" id="118062.MCBB_0820"/>
<name>A0A1D3L1E8_9EURY</name>
<accession>A0A1D3L1E8</accession>
<evidence type="ECO:0000313" key="4">
    <source>
        <dbReference type="EMBL" id="SCG85385.1"/>
    </source>
</evidence>
<dbReference type="CDD" id="cd07385">
    <property type="entry name" value="MPP_YkuE_C"/>
    <property type="match status" value="1"/>
</dbReference>
<dbReference type="Proteomes" id="UP000094707">
    <property type="component" value="Chromosome I"/>
</dbReference>
<dbReference type="EMBL" id="LT607756">
    <property type="protein sequence ID" value="SCG85385.1"/>
    <property type="molecule type" value="Genomic_DNA"/>
</dbReference>
<sequence>MFKKLILLTILIIGVAVVYSFIEPYMIETNEVVIQSDQIPQNFDGKKIVFVTDIHCSQFFSEERVQSLVDQVNALDPDMVLLGGDYVTDDTSYLEPCFSQLSKLNAPLGVYGVLGNNDPKNATITAMENANITYIGNKGLWVEENGEKIRIGGVGDLDTDVPYQGPTIGAVTQNDFVILVSHKPDYFPLANKLKIDLVLAGHTHGGQVTLFGLWAPFYNSRYGQEYVSGIKKSGNSTMIISNGIGTVNAPVRFFARPQIIVVKLKRTT</sequence>
<keyword evidence="1" id="KW-0479">Metal-binding</keyword>
<evidence type="ECO:0000313" key="5">
    <source>
        <dbReference type="Proteomes" id="UP000094707"/>
    </source>
</evidence>
<evidence type="ECO:0000259" key="3">
    <source>
        <dbReference type="Pfam" id="PF00149"/>
    </source>
</evidence>
<dbReference type="OrthoDB" id="134976at2157"/>
<dbReference type="AlphaFoldDB" id="A0A1D3L1E8"/>
<keyword evidence="2" id="KW-0378">Hydrolase</keyword>
<dbReference type="InterPro" id="IPR029052">
    <property type="entry name" value="Metallo-depent_PP-like"/>
</dbReference>
<proteinExistence type="predicted"/>
<dbReference type="GO" id="GO:0009245">
    <property type="term" value="P:lipid A biosynthetic process"/>
    <property type="evidence" value="ECO:0007669"/>
    <property type="project" value="TreeGrafter"/>
</dbReference>
<dbReference type="PATRIC" id="fig|129848.4.peg.822"/>
<dbReference type="GO" id="GO:0008758">
    <property type="term" value="F:UDP-2,3-diacylglucosamine hydrolase activity"/>
    <property type="evidence" value="ECO:0007669"/>
    <property type="project" value="TreeGrafter"/>
</dbReference>
<dbReference type="GO" id="GO:0046872">
    <property type="term" value="F:metal ion binding"/>
    <property type="evidence" value="ECO:0007669"/>
    <property type="project" value="UniProtKB-KW"/>
</dbReference>
<evidence type="ECO:0000256" key="1">
    <source>
        <dbReference type="ARBA" id="ARBA00022723"/>
    </source>
</evidence>
<feature type="domain" description="Calcineurin-like phosphoesterase" evidence="3">
    <location>
        <begin position="47"/>
        <end position="205"/>
    </location>
</feature>
<dbReference type="KEGG" id="mcub:MCBB_0820"/>
<reference evidence="4 5" key="1">
    <citation type="submission" date="2016-08" db="EMBL/GenBank/DDBJ databases">
        <authorList>
            <person name="Seilhamer J.J."/>
        </authorList>
    </citation>
    <scope>NUCLEOTIDE SEQUENCE [LARGE SCALE GENOMIC DNA]</scope>
    <source>
        <strain evidence="4">Buetzberg</strain>
    </source>
</reference>
<dbReference type="SUPFAM" id="SSF56300">
    <property type="entry name" value="Metallo-dependent phosphatases"/>
    <property type="match status" value="1"/>
</dbReference>
<dbReference type="GeneID" id="30411671"/>
<gene>
    <name evidence="4" type="primary">ykuE1</name>
    <name evidence="4" type="ORF">MCBB_0820</name>
</gene>
<dbReference type="GO" id="GO:0016020">
    <property type="term" value="C:membrane"/>
    <property type="evidence" value="ECO:0007669"/>
    <property type="project" value="GOC"/>
</dbReference>
<dbReference type="RefSeq" id="WP_071906559.1">
    <property type="nucleotide sequence ID" value="NZ_LT607756.1"/>
</dbReference>
<organism evidence="4 5">
    <name type="scientific">Methanobacterium congolense</name>
    <dbReference type="NCBI Taxonomy" id="118062"/>
    <lineage>
        <taxon>Archaea</taxon>
        <taxon>Methanobacteriati</taxon>
        <taxon>Methanobacteriota</taxon>
        <taxon>Methanomada group</taxon>
        <taxon>Methanobacteria</taxon>
        <taxon>Methanobacteriales</taxon>
        <taxon>Methanobacteriaceae</taxon>
        <taxon>Methanobacterium</taxon>
    </lineage>
</organism>
<keyword evidence="5" id="KW-1185">Reference proteome</keyword>
<evidence type="ECO:0000256" key="2">
    <source>
        <dbReference type="ARBA" id="ARBA00022801"/>
    </source>
</evidence>
<dbReference type="InterPro" id="IPR004843">
    <property type="entry name" value="Calcineurin-like_PHP"/>
</dbReference>
<dbReference type="Pfam" id="PF00149">
    <property type="entry name" value="Metallophos"/>
    <property type="match status" value="1"/>
</dbReference>
<dbReference type="InterPro" id="IPR051158">
    <property type="entry name" value="Metallophosphoesterase_sf"/>
</dbReference>